<evidence type="ECO:0000259" key="1">
    <source>
        <dbReference type="Pfam" id="PF07811"/>
    </source>
</evidence>
<sequence>MRAPGRHQGADRGAVAIEAAIVLPVLLALGLLFLAGGRVALAAQKTDAAAEAGARAASLARTPGSAEAEARRAAAAALAQRSQSCTTYSVEADTGGLTVPVGQVSEVTVTVECTVAIGDLLLLGGGPGVRTVSGSFTSIVDAYRER</sequence>
<evidence type="ECO:0000313" key="2">
    <source>
        <dbReference type="EMBL" id="GFH72890.1"/>
    </source>
</evidence>
<dbReference type="Pfam" id="PF07811">
    <property type="entry name" value="TadE"/>
    <property type="match status" value="1"/>
</dbReference>
<dbReference type="InterPro" id="IPR012495">
    <property type="entry name" value="TadE-like_dom"/>
</dbReference>
<dbReference type="Proteomes" id="UP000472710">
    <property type="component" value="Unassembled WGS sequence"/>
</dbReference>
<accession>A0ABQ1CS00</accession>
<feature type="domain" description="TadE-like" evidence="1">
    <location>
        <begin position="13"/>
        <end position="55"/>
    </location>
</feature>
<gene>
    <name evidence="2" type="ORF">Sdia_36580</name>
</gene>
<protein>
    <recommendedName>
        <fullName evidence="1">TadE-like domain-containing protein</fullName>
    </recommendedName>
</protein>
<reference evidence="2 3" key="1">
    <citation type="submission" date="2020-02" db="EMBL/GenBank/DDBJ databases">
        <title>Whole genome shotgun sequence of Streptomyces diastaticus subsp. diastaticus NBRC 13412.</title>
        <authorList>
            <person name="Ichikawa N."/>
            <person name="Komaki H."/>
            <person name="Tamura T."/>
        </authorList>
    </citation>
    <scope>NUCLEOTIDE SEQUENCE [LARGE SCALE GENOMIC DNA]</scope>
    <source>
        <strain evidence="2 3">NBRC 13412</strain>
    </source>
</reference>
<name>A0ABQ1CS00_STRDI</name>
<evidence type="ECO:0000313" key="3">
    <source>
        <dbReference type="Proteomes" id="UP000472710"/>
    </source>
</evidence>
<keyword evidence="3" id="KW-1185">Reference proteome</keyword>
<organism evidence="2 3">
    <name type="scientific">Streptomyces diastaticus subsp. diastaticus</name>
    <dbReference type="NCBI Taxonomy" id="68040"/>
    <lineage>
        <taxon>Bacteria</taxon>
        <taxon>Bacillati</taxon>
        <taxon>Actinomycetota</taxon>
        <taxon>Actinomycetes</taxon>
        <taxon>Kitasatosporales</taxon>
        <taxon>Streptomycetaceae</taxon>
        <taxon>Streptomyces</taxon>
        <taxon>Streptomyces diastaticus group</taxon>
    </lineage>
</organism>
<dbReference type="EMBL" id="BLLN01000004">
    <property type="protein sequence ID" value="GFH72890.1"/>
    <property type="molecule type" value="Genomic_DNA"/>
</dbReference>
<comment type="caution">
    <text evidence="2">The sequence shown here is derived from an EMBL/GenBank/DDBJ whole genome shotgun (WGS) entry which is preliminary data.</text>
</comment>
<proteinExistence type="predicted"/>